<keyword evidence="2" id="KW-0645">Protease</keyword>
<keyword evidence="3 9" id="KW-0732">Signal</keyword>
<evidence type="ECO:0000313" key="11">
    <source>
        <dbReference type="EMBL" id="CAD5229844.1"/>
    </source>
</evidence>
<protein>
    <submittedName>
        <fullName evidence="11">(pine wood nematode) hypothetical protein</fullName>
    </submittedName>
</protein>
<feature type="region of interest" description="Disordered" evidence="8">
    <location>
        <begin position="417"/>
        <end position="463"/>
    </location>
</feature>
<dbReference type="PROSITE" id="PS00139">
    <property type="entry name" value="THIOL_PROTEASE_CYS"/>
    <property type="match status" value="2"/>
</dbReference>
<organism evidence="11 12">
    <name type="scientific">Bursaphelenchus xylophilus</name>
    <name type="common">Pinewood nematode worm</name>
    <name type="synonym">Aphelenchoides xylophilus</name>
    <dbReference type="NCBI Taxonomy" id="6326"/>
    <lineage>
        <taxon>Eukaryota</taxon>
        <taxon>Metazoa</taxon>
        <taxon>Ecdysozoa</taxon>
        <taxon>Nematoda</taxon>
        <taxon>Chromadorea</taxon>
        <taxon>Rhabditida</taxon>
        <taxon>Tylenchina</taxon>
        <taxon>Tylenchomorpha</taxon>
        <taxon>Aphelenchoidea</taxon>
        <taxon>Aphelenchoididae</taxon>
        <taxon>Bursaphelenchus</taxon>
    </lineage>
</organism>
<dbReference type="EMBL" id="CAJFDI010000005">
    <property type="protein sequence ID" value="CAD5229844.1"/>
    <property type="molecule type" value="Genomic_DNA"/>
</dbReference>
<dbReference type="Proteomes" id="UP000582659">
    <property type="component" value="Unassembled WGS sequence"/>
</dbReference>
<dbReference type="Pfam" id="PF00112">
    <property type="entry name" value="Peptidase_C1"/>
    <property type="match status" value="2"/>
</dbReference>
<dbReference type="CDD" id="cd02620">
    <property type="entry name" value="Peptidase_C1A_CathepsinB"/>
    <property type="match status" value="1"/>
</dbReference>
<feature type="chain" id="PRO_5035412618" evidence="9">
    <location>
        <begin position="18"/>
        <end position="463"/>
    </location>
</feature>
<evidence type="ECO:0000256" key="1">
    <source>
        <dbReference type="ARBA" id="ARBA00008455"/>
    </source>
</evidence>
<evidence type="ECO:0000256" key="8">
    <source>
        <dbReference type="SAM" id="MobiDB-lite"/>
    </source>
</evidence>
<keyword evidence="5" id="KW-0788">Thiol protease</keyword>
<feature type="compositionally biased region" description="Basic residues" evidence="8">
    <location>
        <begin position="422"/>
        <end position="443"/>
    </location>
</feature>
<dbReference type="GO" id="GO:0006508">
    <property type="term" value="P:proteolysis"/>
    <property type="evidence" value="ECO:0007669"/>
    <property type="project" value="UniProtKB-KW"/>
</dbReference>
<dbReference type="PROSITE" id="PS00639">
    <property type="entry name" value="THIOL_PROTEASE_HIS"/>
    <property type="match status" value="1"/>
</dbReference>
<evidence type="ECO:0000256" key="3">
    <source>
        <dbReference type="ARBA" id="ARBA00022729"/>
    </source>
</evidence>
<evidence type="ECO:0000259" key="10">
    <source>
        <dbReference type="SMART" id="SM00645"/>
    </source>
</evidence>
<accession>A0A7I8XKZ1</accession>
<dbReference type="AlphaFoldDB" id="A0A7I8XKZ1"/>
<dbReference type="GO" id="GO:0008234">
    <property type="term" value="F:cysteine-type peptidase activity"/>
    <property type="evidence" value="ECO:0007669"/>
    <property type="project" value="UniProtKB-KW"/>
</dbReference>
<dbReference type="SMART" id="SM00645">
    <property type="entry name" value="Pept_C1"/>
    <property type="match status" value="1"/>
</dbReference>
<feature type="domain" description="Peptidase C1A papain C-terminal" evidence="10">
    <location>
        <begin position="72"/>
        <end position="323"/>
    </location>
</feature>
<feature type="signal peptide" evidence="9">
    <location>
        <begin position="1"/>
        <end position="17"/>
    </location>
</feature>
<dbReference type="InterPro" id="IPR000169">
    <property type="entry name" value="Pept_cys_AS"/>
</dbReference>
<name>A0A7I8XKZ1_BURXY</name>
<evidence type="ECO:0000256" key="5">
    <source>
        <dbReference type="ARBA" id="ARBA00022807"/>
    </source>
</evidence>
<evidence type="ECO:0000256" key="2">
    <source>
        <dbReference type="ARBA" id="ARBA00022670"/>
    </source>
</evidence>
<evidence type="ECO:0000256" key="7">
    <source>
        <dbReference type="ARBA" id="ARBA00023157"/>
    </source>
</evidence>
<feature type="compositionally biased region" description="Polar residues" evidence="8">
    <location>
        <begin position="453"/>
        <end position="463"/>
    </location>
</feature>
<keyword evidence="12" id="KW-1185">Reference proteome</keyword>
<dbReference type="InterPro" id="IPR000668">
    <property type="entry name" value="Peptidase_C1A_C"/>
</dbReference>
<evidence type="ECO:0000256" key="4">
    <source>
        <dbReference type="ARBA" id="ARBA00022801"/>
    </source>
</evidence>
<dbReference type="FunFam" id="3.90.70.10:FF:000031">
    <property type="entry name" value="Cathepsin B"/>
    <property type="match status" value="1"/>
</dbReference>
<dbReference type="PRINTS" id="PR00705">
    <property type="entry name" value="PAPAIN"/>
</dbReference>
<comment type="caution">
    <text evidence="11">The sequence shown here is derived from an EMBL/GenBank/DDBJ whole genome shotgun (WGS) entry which is preliminary data.</text>
</comment>
<dbReference type="Gene3D" id="3.90.70.10">
    <property type="entry name" value="Cysteine proteinases"/>
    <property type="match status" value="2"/>
</dbReference>
<dbReference type="SUPFAM" id="SSF54001">
    <property type="entry name" value="Cysteine proteinases"/>
    <property type="match status" value="2"/>
</dbReference>
<dbReference type="PANTHER" id="PTHR12411">
    <property type="entry name" value="CYSTEINE PROTEASE FAMILY C1-RELATED"/>
    <property type="match status" value="1"/>
</dbReference>
<evidence type="ECO:0000256" key="9">
    <source>
        <dbReference type="SAM" id="SignalP"/>
    </source>
</evidence>
<keyword evidence="7" id="KW-1015">Disulfide bond</keyword>
<reference evidence="11" key="1">
    <citation type="submission" date="2020-09" db="EMBL/GenBank/DDBJ databases">
        <authorList>
            <person name="Kikuchi T."/>
        </authorList>
    </citation>
    <scope>NUCLEOTIDE SEQUENCE</scope>
    <source>
        <strain evidence="11">Ka4C1</strain>
    </source>
</reference>
<dbReference type="EMBL" id="CAJFCV020000005">
    <property type="protein sequence ID" value="CAG9120599.1"/>
    <property type="molecule type" value="Genomic_DNA"/>
</dbReference>
<evidence type="ECO:0000256" key="6">
    <source>
        <dbReference type="ARBA" id="ARBA00023145"/>
    </source>
</evidence>
<dbReference type="SMR" id="A0A7I8XKZ1"/>
<evidence type="ECO:0000313" key="12">
    <source>
        <dbReference type="Proteomes" id="UP000659654"/>
    </source>
</evidence>
<comment type="similarity">
    <text evidence="1">Belongs to the peptidase C1 family.</text>
</comment>
<dbReference type="Proteomes" id="UP000659654">
    <property type="component" value="Unassembled WGS sequence"/>
</dbReference>
<dbReference type="OrthoDB" id="640249at2759"/>
<sequence length="463" mass="51232">MLKFATLVLFLIPVAASLSGQELVDYINKNGLFKAVYNPSAGAYHFGRINDPLRKSTLKKRTEADYDLSEEIPESFDAAEKWPECAEVFNNIRDQSNCGSCWAVSSAGVMSDRICVATNGKVKVSISGIATASCVGGDGCNGGLEEVAFEKFIENGFPTGSEVDKHQGCQPYPFKHCAHHVNSTEYPPCDSVPEYKADTCSHECQKDYDRKYEEDLYYGKEQYGFSDEAPIQREIMTNGPVAVSFTVYESFLYYSGGIYRSTPGERIKGYHAVRVVGWGVENGTKYWKIANSWNEQWGENGFFRILRGVDESDIEDGEIPESFDPAVKWTECAGIINLIQDQSKCGNCYATAVTGVISDRICVATKGEHNVLLSAWAATSCMNGDGAKEVVGEEALLQFHKQLAKLTAEFSQLIKGKTNHGANKKVKKAKKDKKQKKSKSKKSKKEEKKSSKHAATTTRSEEE</sequence>
<dbReference type="InterPro" id="IPR025660">
    <property type="entry name" value="Pept_his_AS"/>
</dbReference>
<dbReference type="InterPro" id="IPR038765">
    <property type="entry name" value="Papain-like_cys_pep_sf"/>
</dbReference>
<dbReference type="InterPro" id="IPR013128">
    <property type="entry name" value="Peptidase_C1A"/>
</dbReference>
<keyword evidence="6" id="KW-0865">Zymogen</keyword>
<keyword evidence="4" id="KW-0378">Hydrolase</keyword>
<proteinExistence type="inferred from homology"/>
<gene>
    <name evidence="11" type="ORF">BXYJ_LOCUS10690</name>
</gene>